<reference evidence="1" key="3">
    <citation type="submission" date="2018-07" db="EMBL/GenBank/DDBJ databases">
        <title>WGS assembly of Glycine max.</title>
        <authorList>
            <person name="Schmutz J."/>
            <person name="Cannon S."/>
            <person name="Schlueter J."/>
            <person name="Ma J."/>
            <person name="Mitros T."/>
            <person name="Nelson W."/>
            <person name="Hyten D."/>
            <person name="Song Q."/>
            <person name="Thelen J."/>
            <person name="Cheng J."/>
            <person name="Xu D."/>
            <person name="Hellsten U."/>
            <person name="May G."/>
            <person name="Yu Y."/>
            <person name="Sakurai T."/>
            <person name="Umezawa T."/>
            <person name="Bhattacharyya M."/>
            <person name="Sandhu D."/>
            <person name="Valliyodan B."/>
            <person name="Lindquist E."/>
            <person name="Peto M."/>
            <person name="Grant D."/>
            <person name="Shu S."/>
            <person name="Goodstein D."/>
            <person name="Barry K."/>
            <person name="Futrell-Griggs M."/>
            <person name="Abernathy B."/>
            <person name="Du J."/>
            <person name="Tian Z."/>
            <person name="Zhu L."/>
            <person name="Gill N."/>
            <person name="Joshi T."/>
            <person name="Libault M."/>
            <person name="Sethuraman A."/>
            <person name="Zhang X."/>
            <person name="Shinozaki K."/>
            <person name="Nguyen H."/>
            <person name="Wing R."/>
            <person name="Cregan P."/>
            <person name="Specht J."/>
            <person name="Grimwood J."/>
            <person name="Rokhsar D."/>
            <person name="Stacey G."/>
            <person name="Shoemaker R."/>
            <person name="Jackson S."/>
        </authorList>
    </citation>
    <scope>NUCLEOTIDE SEQUENCE</scope>
    <source>
        <tissue evidence="1">Callus</tissue>
    </source>
</reference>
<reference evidence="2" key="2">
    <citation type="submission" date="2018-02" db="UniProtKB">
        <authorList>
            <consortium name="EnsemblPlants"/>
        </authorList>
    </citation>
    <scope>IDENTIFICATION</scope>
    <source>
        <strain evidence="2">Williams 82</strain>
    </source>
</reference>
<keyword evidence="3" id="KW-1185">Reference proteome</keyword>
<accession>K7LHP1</accession>
<evidence type="ECO:0000313" key="3">
    <source>
        <dbReference type="Proteomes" id="UP000008827"/>
    </source>
</evidence>
<evidence type="ECO:0000313" key="2">
    <source>
        <dbReference type="EnsemblPlants" id="KRH32561"/>
    </source>
</evidence>
<name>K7LHP1_SOYBN</name>
<reference evidence="1 2" key="1">
    <citation type="journal article" date="2010" name="Nature">
        <title>Genome sequence of the palaeopolyploid soybean.</title>
        <authorList>
            <person name="Schmutz J."/>
            <person name="Cannon S.B."/>
            <person name="Schlueter J."/>
            <person name="Ma J."/>
            <person name="Mitros T."/>
            <person name="Nelson W."/>
            <person name="Hyten D.L."/>
            <person name="Song Q."/>
            <person name="Thelen J.J."/>
            <person name="Cheng J."/>
            <person name="Xu D."/>
            <person name="Hellsten U."/>
            <person name="May G.D."/>
            <person name="Yu Y."/>
            <person name="Sakurai T."/>
            <person name="Umezawa T."/>
            <person name="Bhattacharyya M.K."/>
            <person name="Sandhu D."/>
            <person name="Valliyodan B."/>
            <person name="Lindquist E."/>
            <person name="Peto M."/>
            <person name="Grant D."/>
            <person name="Shu S."/>
            <person name="Goodstein D."/>
            <person name="Barry K."/>
            <person name="Futrell-Griggs M."/>
            <person name="Abernathy B."/>
            <person name="Du J."/>
            <person name="Tian Z."/>
            <person name="Zhu L."/>
            <person name="Gill N."/>
            <person name="Joshi T."/>
            <person name="Libault M."/>
            <person name="Sethuraman A."/>
            <person name="Zhang X.-C."/>
            <person name="Shinozaki K."/>
            <person name="Nguyen H.T."/>
            <person name="Wing R.A."/>
            <person name="Cregan P."/>
            <person name="Specht J."/>
            <person name="Grimwood J."/>
            <person name="Rokhsar D."/>
            <person name="Stacey G."/>
            <person name="Shoemaker R.C."/>
            <person name="Jackson S.A."/>
        </authorList>
    </citation>
    <scope>NUCLEOTIDE SEQUENCE</scope>
    <source>
        <strain evidence="2">cv. Williams 82</strain>
        <tissue evidence="1">Callus</tissue>
    </source>
</reference>
<dbReference type="Proteomes" id="UP000008827">
    <property type="component" value="Chromosome 10"/>
</dbReference>
<proteinExistence type="predicted"/>
<dbReference type="HOGENOM" id="CLU_2502366_0_0_1"/>
<dbReference type="EnsemblPlants" id="KRH32561">
    <property type="protein sequence ID" value="KRH32561"/>
    <property type="gene ID" value="GLYMA_10G059600"/>
</dbReference>
<dbReference type="PaxDb" id="3847-GLYMA10G06751.1"/>
<dbReference type="EMBL" id="CM000843">
    <property type="protein sequence ID" value="KRH32561.1"/>
    <property type="molecule type" value="Genomic_DNA"/>
</dbReference>
<gene>
    <name evidence="1" type="ORF">GLYMA_10G059600</name>
</gene>
<dbReference type="AlphaFoldDB" id="K7LHP1"/>
<dbReference type="Gramene" id="KRH32561">
    <property type="protein sequence ID" value="KRH32561"/>
    <property type="gene ID" value="GLYMA_10G059600"/>
</dbReference>
<protein>
    <submittedName>
        <fullName evidence="1 2">Uncharacterized protein</fullName>
    </submittedName>
</protein>
<organism evidence="1">
    <name type="scientific">Glycine max</name>
    <name type="common">Soybean</name>
    <name type="synonym">Glycine hispida</name>
    <dbReference type="NCBI Taxonomy" id="3847"/>
    <lineage>
        <taxon>Eukaryota</taxon>
        <taxon>Viridiplantae</taxon>
        <taxon>Streptophyta</taxon>
        <taxon>Embryophyta</taxon>
        <taxon>Tracheophyta</taxon>
        <taxon>Spermatophyta</taxon>
        <taxon>Magnoliopsida</taxon>
        <taxon>eudicotyledons</taxon>
        <taxon>Gunneridae</taxon>
        <taxon>Pentapetalae</taxon>
        <taxon>rosids</taxon>
        <taxon>fabids</taxon>
        <taxon>Fabales</taxon>
        <taxon>Fabaceae</taxon>
        <taxon>Papilionoideae</taxon>
        <taxon>50 kb inversion clade</taxon>
        <taxon>NPAAA clade</taxon>
        <taxon>indigoferoid/millettioid clade</taxon>
        <taxon>Phaseoleae</taxon>
        <taxon>Glycine</taxon>
        <taxon>Glycine subgen. Soja</taxon>
    </lineage>
</organism>
<evidence type="ECO:0000313" key="1">
    <source>
        <dbReference type="EMBL" id="KRH32561.1"/>
    </source>
</evidence>
<dbReference type="InParanoid" id="K7LHP1"/>
<sequence length="86" mass="9598">MIKLDFFFLKCLMLKKFKWLGRITGNPWPIPSKGPPTKIFAPTMNPITIGAITSKLRFFTIIPVRAGGEFEEQASDNGAEDLGDPE</sequence>